<evidence type="ECO:0008006" key="4">
    <source>
        <dbReference type="Google" id="ProtNLM"/>
    </source>
</evidence>
<name>A0A830HMN7_9CHLO</name>
<dbReference type="PANTHER" id="PTHR12957:SF2">
    <property type="entry name" value="INTEGRATOR COMPLEX SUBUNIT 6"/>
    <property type="match status" value="1"/>
</dbReference>
<gene>
    <name evidence="2" type="ORF">PPROV_000519400</name>
</gene>
<dbReference type="GO" id="GO:0032039">
    <property type="term" value="C:integrator complex"/>
    <property type="evidence" value="ECO:0007669"/>
    <property type="project" value="TreeGrafter"/>
</dbReference>
<keyword evidence="3" id="KW-1185">Reference proteome</keyword>
<evidence type="ECO:0000313" key="2">
    <source>
        <dbReference type="EMBL" id="GHP06449.1"/>
    </source>
</evidence>
<protein>
    <recommendedName>
        <fullName evidence="4">VWFA domain-containing protein</fullName>
    </recommendedName>
</protein>
<sequence length="948" mass="100500">MPAHVFVFDTSAAMMQAIQGSLRRLDTAKAFVESFVKARERDPSHRGDTYALVTTAGPNGAAAVIVDREWPFDAFLAAVRAATPRNLPCIPQALATAMACARAHRLATLGDITAMGVDAANLNAAAAPVAGCDVPGVAESADIIVVLGTDHWCEAPGEPMRAEPLTVASSPTLRAVIVKHAPYTPSPRASDVRVHCAVMRMQSDAARKHVGAAGRQEADSSRLPGDSWCILAQVCKDTAGLCVGATSLRGAALAAERVANTAALSSVVVTITMASLGGETADAATSPHALLLRRPLHFERAATVEPPPFDATTGRRQTYESLGRPLPPVPHSHVPSHWALPLIGSSNGPPVKDGMTSGVSLDYLARPQLFVDTNASASAVDKGTPPLAGYPVDAYEIDLESGVVAVADVEGERHNNATGSPRGERRSLRDVLSASLGATRRRLGKRELANAAMGETHRARDACWPVYAIGTAVVSHGMGPDTWTSSAADAHRAIGRLRLEGSANNAVVILEICGHGFATLWPLLRELRAKSTEWDGNGNATELTGWLRRLENWARRLAPPHAEATRRALQRCGVGPRLISALPLPAEMRQNSELEAVRWRKAREVACSELDARMRQGSAVAAAEARSEESLRRSTTAVAAVRRKRKATQLGSSALMHELNLLAVRPDANTRLVGRVSSLAALPVFTNPFDSGPDNDAFRAEASLLPLLLRAGVETAGGTRPGAAAAARVRRLEATSAFERSHRVPAAAMGEYRMHMLQRPTPLRDPMDMLEEHRTAASDGSAPAHVRYRMQRLAANGNGAASQSSWPSPLAFPRRARGVSANADLALGIRRAGGIRPLGIVADEADAFVGGDAIAPATPNLSRDVKRKREEDAEVSDGDSGAQDGAMWTSRGICTLTGALALAKAYTLARGGASDEDVRGQVASSVHDKLMVDLGVRVHRVLERAREQ</sequence>
<dbReference type="InterPro" id="IPR051113">
    <property type="entry name" value="Integrator_subunit6"/>
</dbReference>
<dbReference type="GO" id="GO:0034472">
    <property type="term" value="P:snRNA 3'-end processing"/>
    <property type="evidence" value="ECO:0007669"/>
    <property type="project" value="TreeGrafter"/>
</dbReference>
<dbReference type="PANTHER" id="PTHR12957">
    <property type="entry name" value="DEAD/H BOX POLYPEPTIDE 26/DICE1-RELATED"/>
    <property type="match status" value="1"/>
</dbReference>
<dbReference type="Proteomes" id="UP000660262">
    <property type="component" value="Unassembled WGS sequence"/>
</dbReference>
<reference evidence="2" key="1">
    <citation type="submission" date="2020-10" db="EMBL/GenBank/DDBJ databases">
        <title>Unveiling of a novel bifunctional photoreceptor, Dualchrome1, isolated from a cosmopolitan green alga.</title>
        <authorList>
            <person name="Suzuki S."/>
            <person name="Kawachi M."/>
        </authorList>
    </citation>
    <scope>NUCLEOTIDE SEQUENCE</scope>
    <source>
        <strain evidence="2">NIES 2893</strain>
    </source>
</reference>
<comment type="caution">
    <text evidence="2">The sequence shown here is derived from an EMBL/GenBank/DDBJ whole genome shotgun (WGS) entry which is preliminary data.</text>
</comment>
<evidence type="ECO:0000256" key="1">
    <source>
        <dbReference type="SAM" id="MobiDB-lite"/>
    </source>
</evidence>
<dbReference type="AlphaFoldDB" id="A0A830HMN7"/>
<accession>A0A830HMN7</accession>
<proteinExistence type="predicted"/>
<organism evidence="2 3">
    <name type="scientific">Pycnococcus provasolii</name>
    <dbReference type="NCBI Taxonomy" id="41880"/>
    <lineage>
        <taxon>Eukaryota</taxon>
        <taxon>Viridiplantae</taxon>
        <taxon>Chlorophyta</taxon>
        <taxon>Pseudoscourfieldiophyceae</taxon>
        <taxon>Pseudoscourfieldiales</taxon>
        <taxon>Pycnococcaceae</taxon>
        <taxon>Pycnococcus</taxon>
    </lineage>
</organism>
<feature type="region of interest" description="Disordered" evidence="1">
    <location>
        <begin position="858"/>
        <end position="884"/>
    </location>
</feature>
<dbReference type="EMBL" id="BNJQ01000013">
    <property type="protein sequence ID" value="GHP06449.1"/>
    <property type="molecule type" value="Genomic_DNA"/>
</dbReference>
<evidence type="ECO:0000313" key="3">
    <source>
        <dbReference type="Proteomes" id="UP000660262"/>
    </source>
</evidence>